<dbReference type="EMBL" id="CCKQ01009067">
    <property type="protein sequence ID" value="CDW80534.1"/>
    <property type="molecule type" value="Genomic_DNA"/>
</dbReference>
<gene>
    <name evidence="3" type="primary">Contig9655.g10328</name>
    <name evidence="3" type="ORF">STYLEM_9536</name>
</gene>
<accession>A0A078AE52</accession>
<dbReference type="Pfam" id="PF08385">
    <property type="entry name" value="DHC_N1"/>
    <property type="match status" value="1"/>
</dbReference>
<reference evidence="3 4" key="1">
    <citation type="submission" date="2014-06" db="EMBL/GenBank/DDBJ databases">
        <authorList>
            <person name="Swart Estienne"/>
        </authorList>
    </citation>
    <scope>NUCLEOTIDE SEQUENCE [LARGE SCALE GENOMIC DNA]</scope>
    <source>
        <strain evidence="3 4">130c</strain>
    </source>
</reference>
<evidence type="ECO:0000256" key="1">
    <source>
        <dbReference type="SAM" id="MobiDB-lite"/>
    </source>
</evidence>
<dbReference type="InterPro" id="IPR013594">
    <property type="entry name" value="Dynein_heavy_tail"/>
</dbReference>
<dbReference type="InParanoid" id="A0A078AE52"/>
<feature type="region of interest" description="Disordered" evidence="1">
    <location>
        <begin position="552"/>
        <end position="618"/>
    </location>
</feature>
<name>A0A078AE52_STYLE</name>
<dbReference type="Proteomes" id="UP000039865">
    <property type="component" value="Unassembled WGS sequence"/>
</dbReference>
<dbReference type="AlphaFoldDB" id="A0A078AE52"/>
<evidence type="ECO:0000259" key="2">
    <source>
        <dbReference type="Pfam" id="PF08385"/>
    </source>
</evidence>
<evidence type="ECO:0000313" key="3">
    <source>
        <dbReference type="EMBL" id="CDW80534.1"/>
    </source>
</evidence>
<keyword evidence="4" id="KW-1185">Reference proteome</keyword>
<sequence>MRSKKTSRYKSQHPDSDEDDYISQFFQRYEQKVHPALNLLFAEKGSELILIYLDNYEVQKIGMVSQAWYNQVNSYTLFTTILKSMKEVVDEESKEKDTKQVKNKQKEILDENQEFTSSRQISGLKRGGQSKFSQRFNMMGTNQQISERQMTPSTTSSEVSVDENQWIKRPPLQSIYDPSKAADPLDLFNKLSQRELGTIHDYINLWNRNIQTLLDKLRDTIPGEGMIGEVHYWRDMARILEAINGELKQNYVEISIQILANSKDKSIIESLEKFSKEKNRVLAGAKEARWNNKYMKVIEKPVQSIERSQELKEIQLVIVVLLKSLKNIYENSNFYKEARINFWIVNLMRESKEMYFGDEKKQINEQSQMNQSYYSKQGLDFLYFARPGTAYGAQAFQNASLGMTQTMSGFYDGKSQTVKPIEMIKSKSQNNQSRLVTQMWFERAQKILNQLEHLQKLFEFFSYSSLIANRIAQEYVPELRNEKDKFLRLKKNEFIKELKQFLELYSAYQLEYDYFDHKNITTFSYFIEKFETKAQELEGKFNRICNGQMENEETKEDYNQKNNSREKQSKSYPLSGAIAVSGRQDNEKNSKVKQIQQQEKHADFQYEDPVNNNIEDDQFESPFMCSASWKIS</sequence>
<organism evidence="3 4">
    <name type="scientific">Stylonychia lemnae</name>
    <name type="common">Ciliate</name>
    <dbReference type="NCBI Taxonomy" id="5949"/>
    <lineage>
        <taxon>Eukaryota</taxon>
        <taxon>Sar</taxon>
        <taxon>Alveolata</taxon>
        <taxon>Ciliophora</taxon>
        <taxon>Intramacronucleata</taxon>
        <taxon>Spirotrichea</taxon>
        <taxon>Stichotrichia</taxon>
        <taxon>Sporadotrichida</taxon>
        <taxon>Oxytrichidae</taxon>
        <taxon>Stylonychinae</taxon>
        <taxon>Stylonychia</taxon>
    </lineage>
</organism>
<protein>
    <recommendedName>
        <fullName evidence="2">Dynein heavy chain tail domain-containing protein</fullName>
    </recommendedName>
</protein>
<proteinExistence type="predicted"/>
<feature type="compositionally biased region" description="Basic and acidic residues" evidence="1">
    <location>
        <begin position="556"/>
        <end position="569"/>
    </location>
</feature>
<dbReference type="OrthoDB" id="10507276at2759"/>
<evidence type="ECO:0000313" key="4">
    <source>
        <dbReference type="Proteomes" id="UP000039865"/>
    </source>
</evidence>
<feature type="domain" description="Dynein heavy chain tail" evidence="2">
    <location>
        <begin position="199"/>
        <end position="553"/>
    </location>
</feature>